<evidence type="ECO:0000313" key="5">
    <source>
        <dbReference type="EMBL" id="KAG5506513.1"/>
    </source>
</evidence>
<feature type="domain" description="Myotubularin phosphatase" evidence="4">
    <location>
        <begin position="240"/>
        <end position="854"/>
    </location>
</feature>
<feature type="binding site" evidence="2">
    <location>
        <begin position="636"/>
        <end position="642"/>
    </location>
    <ligand>
        <name>substrate</name>
    </ligand>
</feature>
<evidence type="ECO:0000313" key="6">
    <source>
        <dbReference type="Proteomes" id="UP000674318"/>
    </source>
</evidence>
<protein>
    <recommendedName>
        <fullName evidence="4">Myotubularin phosphatase domain-containing protein</fullName>
    </recommendedName>
</protein>
<gene>
    <name evidence="5" type="ORF">JKF63_06016</name>
</gene>
<dbReference type="GO" id="GO:0005737">
    <property type="term" value="C:cytoplasm"/>
    <property type="evidence" value="ECO:0007669"/>
    <property type="project" value="TreeGrafter"/>
</dbReference>
<dbReference type="SUPFAM" id="SSF52799">
    <property type="entry name" value="(Phosphotyrosine protein) phosphatases II"/>
    <property type="match status" value="1"/>
</dbReference>
<evidence type="ECO:0000256" key="2">
    <source>
        <dbReference type="PIRSR" id="PIRSR630564-2"/>
    </source>
</evidence>
<dbReference type="PROSITE" id="PS00383">
    <property type="entry name" value="TYR_PHOSPHATASE_1"/>
    <property type="match status" value="1"/>
</dbReference>
<feature type="region of interest" description="Disordered" evidence="3">
    <location>
        <begin position="100"/>
        <end position="121"/>
    </location>
</feature>
<dbReference type="InterPro" id="IPR016130">
    <property type="entry name" value="Tyr_Pase_AS"/>
</dbReference>
<dbReference type="PANTHER" id="PTHR10807:SF128">
    <property type="entry name" value="PHOSPHATIDYLINOSITOL-3,5-BISPHOSPHATE 3-PHOSPHATASE"/>
    <property type="match status" value="1"/>
</dbReference>
<dbReference type="Proteomes" id="UP000674318">
    <property type="component" value="Unassembled WGS sequence"/>
</dbReference>
<dbReference type="KEGG" id="phet:94292046"/>
<feature type="compositionally biased region" description="Low complexity" evidence="3">
    <location>
        <begin position="102"/>
        <end position="121"/>
    </location>
</feature>
<dbReference type="InterPro" id="IPR030564">
    <property type="entry name" value="Myotubularin"/>
</dbReference>
<proteinExistence type="predicted"/>
<dbReference type="EMBL" id="JAFJZO010000020">
    <property type="protein sequence ID" value="KAG5506513.1"/>
    <property type="molecule type" value="Genomic_DNA"/>
</dbReference>
<dbReference type="InterPro" id="IPR011011">
    <property type="entry name" value="Znf_FYVE_PHD"/>
</dbReference>
<feature type="binding site" evidence="2">
    <location>
        <begin position="572"/>
        <end position="573"/>
    </location>
    <ligand>
        <name>substrate</name>
    </ligand>
</feature>
<evidence type="ECO:0000256" key="3">
    <source>
        <dbReference type="SAM" id="MobiDB-lite"/>
    </source>
</evidence>
<dbReference type="CDD" id="cd00065">
    <property type="entry name" value="FYVE_like_SF"/>
    <property type="match status" value="1"/>
</dbReference>
<feature type="region of interest" description="Disordered" evidence="3">
    <location>
        <begin position="388"/>
        <end position="520"/>
    </location>
</feature>
<dbReference type="PANTHER" id="PTHR10807">
    <property type="entry name" value="MYOTUBULARIN-RELATED"/>
    <property type="match status" value="1"/>
</dbReference>
<comment type="caution">
    <text evidence="5">The sequence shown here is derived from an EMBL/GenBank/DDBJ whole genome shotgun (WGS) entry which is preliminary data.</text>
</comment>
<dbReference type="InterPro" id="IPR010569">
    <property type="entry name" value="Myotubularin-like_Pase_dom"/>
</dbReference>
<dbReference type="GeneID" id="94292046"/>
<accession>A0A836LIC3</accession>
<keyword evidence="6" id="KW-1185">Reference proteome</keyword>
<feature type="compositionally biased region" description="Polar residues" evidence="3">
    <location>
        <begin position="395"/>
        <end position="423"/>
    </location>
</feature>
<dbReference type="Pfam" id="PF06602">
    <property type="entry name" value="Myotub-related"/>
    <property type="match status" value="1"/>
</dbReference>
<feature type="compositionally biased region" description="Polar residues" evidence="3">
    <location>
        <begin position="492"/>
        <end position="501"/>
    </location>
</feature>
<evidence type="ECO:0000259" key="4">
    <source>
        <dbReference type="PROSITE" id="PS51339"/>
    </source>
</evidence>
<dbReference type="AlphaFoldDB" id="A0A836LIC3"/>
<organism evidence="5 6">
    <name type="scientific">Porcisia hertigi</name>
    <dbReference type="NCBI Taxonomy" id="2761500"/>
    <lineage>
        <taxon>Eukaryota</taxon>
        <taxon>Discoba</taxon>
        <taxon>Euglenozoa</taxon>
        <taxon>Kinetoplastea</taxon>
        <taxon>Metakinetoplastina</taxon>
        <taxon>Trypanosomatida</taxon>
        <taxon>Trypanosomatidae</taxon>
        <taxon>Leishmaniinae</taxon>
        <taxon>Porcisia</taxon>
    </lineage>
</organism>
<reference evidence="5 6" key="1">
    <citation type="submission" date="2021-02" db="EMBL/GenBank/DDBJ databases">
        <title>Porcisia hertigi Genome sequencing and assembly.</title>
        <authorList>
            <person name="Almutairi H."/>
            <person name="Gatherer D."/>
        </authorList>
    </citation>
    <scope>NUCLEOTIDE SEQUENCE [LARGE SCALE GENOMIC DNA]</scope>
    <source>
        <strain evidence="5 6">C119</strain>
    </source>
</reference>
<sequence length="979" mass="107442">MSRFPPFCTLEGEVINLHVCSAIDTRDAVALLYFCGGDEKACVVQPCSLALSQYRILIGPFGREACVEVPYMSIATWGITRASPSVTKVFAQVQQQAEETTRTASTSAAPGGGTASPATPSASTAVAIVTPLLSSTPAHVPQPVPLPSRPRYADPLPALYVVTLQTKHIWQHRLIVQSERLLKNIRAHLTLVHCLARLSDLPAFHYAEERKRRQRVDVGDPANSAGEATGTADMWNTEFGWNLYSPQREFTRQLCVDASCPALEVATEAALQEGRIGLHQDLRPWFRLVDLRDEERDVSRGLRPTDFQYTSSPTYPWLLLEPELVDRELLLRAMAARSRARVPAVSYVCLRTGAVLARSSQPLMRSPQLSADSDVCYTLINMGYAPHHTHPRRTGVSSAGASSLATSPPAIPQTTARGGTSASARFPKTSPVVAATAEVERPVRPPSLFDDDSNGDSRPTFGSNTSNALSSQQPESTPMNGNRRASVKTPPSVGSESTRSPAVTGGAGDTTIVGSSPLAEASHNPVPNAAKMLLVVDCRPQITAAGNAQLGGGYESGSYYTFCQTNFFEIDNIFGVTKSFEKLRGIVARYQGNTAEKTFLRRLYDSDWLAIIQRVLVCSVTVAQTLQRGISCLVHCTDGWDRTSQCTALAMLMLDPYYRTIVGFCTLIEKEFCSFGHKFAERSGHQLPGRTTVFTHSGVASSDTEQQHTGSGGSAPRLDTSPIFVNFLDAVYQVFHQYPTCFEFTPELLAFLSEAVYGCLYGTFLCNGEQERRLEGVRLRTASVWTDVLRRAQREKAGEVPLRFVNANYDAATAWRFISQRQRGRGEGGAAPLVDFVLLPNCSSKRLVFWEQLYTREDADHYLSYNPHVHAVKTTQTISWGAEFDAFLNAEMREACADRECEMASLVALEEFITAEANATAAPVLAANAARSQWCVFDAVNCFNCYKTFGMWSTKAQCAACKQYFCTDCHVHDCILQQY</sequence>
<feature type="compositionally biased region" description="Polar residues" evidence="3">
    <location>
        <begin position="456"/>
        <end position="480"/>
    </location>
</feature>
<feature type="active site" description="Phosphocysteine intermediate" evidence="1">
    <location>
        <position position="636"/>
    </location>
</feature>
<dbReference type="PROSITE" id="PS51339">
    <property type="entry name" value="PPASE_MYOTUBULARIN"/>
    <property type="match status" value="1"/>
</dbReference>
<dbReference type="SUPFAM" id="SSF57903">
    <property type="entry name" value="FYVE/PHD zinc finger"/>
    <property type="match status" value="1"/>
</dbReference>
<name>A0A836LIC3_9TRYP</name>
<dbReference type="OrthoDB" id="271628at2759"/>
<dbReference type="RefSeq" id="XP_067757675.1">
    <property type="nucleotide sequence ID" value="XM_067901969.1"/>
</dbReference>
<dbReference type="InterPro" id="IPR029021">
    <property type="entry name" value="Prot-tyrosine_phosphatase-like"/>
</dbReference>
<evidence type="ECO:0000256" key="1">
    <source>
        <dbReference type="PIRSR" id="PIRSR630564-1"/>
    </source>
</evidence>
<dbReference type="CDD" id="cd14507">
    <property type="entry name" value="PTP-MTM-like"/>
    <property type="match status" value="1"/>
</dbReference>